<dbReference type="EMBL" id="KZ857486">
    <property type="protein sequence ID" value="RDX42358.1"/>
    <property type="molecule type" value="Genomic_DNA"/>
</dbReference>
<dbReference type="Proteomes" id="UP000256964">
    <property type="component" value="Unassembled WGS sequence"/>
</dbReference>
<name>A0A371CPY2_9APHY</name>
<evidence type="ECO:0000313" key="1">
    <source>
        <dbReference type="EMBL" id="RDX42358.1"/>
    </source>
</evidence>
<reference evidence="1 2" key="1">
    <citation type="journal article" date="2018" name="Biotechnol. Biofuels">
        <title>Integrative visual omics of the white-rot fungus Polyporus brumalis exposes the biotechnological potential of its oxidative enzymes for delignifying raw plant biomass.</title>
        <authorList>
            <person name="Miyauchi S."/>
            <person name="Rancon A."/>
            <person name="Drula E."/>
            <person name="Hage H."/>
            <person name="Chaduli D."/>
            <person name="Favel A."/>
            <person name="Grisel S."/>
            <person name="Henrissat B."/>
            <person name="Herpoel-Gimbert I."/>
            <person name="Ruiz-Duenas F.J."/>
            <person name="Chevret D."/>
            <person name="Hainaut M."/>
            <person name="Lin J."/>
            <person name="Wang M."/>
            <person name="Pangilinan J."/>
            <person name="Lipzen A."/>
            <person name="Lesage-Meessen L."/>
            <person name="Navarro D."/>
            <person name="Riley R."/>
            <person name="Grigoriev I.V."/>
            <person name="Zhou S."/>
            <person name="Raouche S."/>
            <person name="Rosso M.N."/>
        </authorList>
    </citation>
    <scope>NUCLEOTIDE SEQUENCE [LARGE SCALE GENOMIC DNA]</scope>
    <source>
        <strain evidence="1 2">BRFM 1820</strain>
    </source>
</reference>
<accession>A0A371CPY2</accession>
<proteinExistence type="predicted"/>
<gene>
    <name evidence="1" type="ORF">OH76DRAFT_109872</name>
</gene>
<evidence type="ECO:0000313" key="2">
    <source>
        <dbReference type="Proteomes" id="UP000256964"/>
    </source>
</evidence>
<dbReference type="AlphaFoldDB" id="A0A371CPY2"/>
<organism evidence="1 2">
    <name type="scientific">Lentinus brumalis</name>
    <dbReference type="NCBI Taxonomy" id="2498619"/>
    <lineage>
        <taxon>Eukaryota</taxon>
        <taxon>Fungi</taxon>
        <taxon>Dikarya</taxon>
        <taxon>Basidiomycota</taxon>
        <taxon>Agaricomycotina</taxon>
        <taxon>Agaricomycetes</taxon>
        <taxon>Polyporales</taxon>
        <taxon>Polyporaceae</taxon>
        <taxon>Lentinus</taxon>
    </lineage>
</organism>
<keyword evidence="2" id="KW-1185">Reference proteome</keyword>
<sequence length="133" mass="14683">MQYSVLSKRRFGRTRSKRLLTTTTISTSASCTLPSLSISLDNCRLCRPRTSEGNEARWFRSVALRLDLALCDLTIATTFEDDESEGSRGRLGMLKGCLRAHTSITTTLHVFPFPSLAFSPLAQCAWPLLLGGV</sequence>
<protein>
    <submittedName>
        <fullName evidence="1">Uncharacterized protein</fullName>
    </submittedName>
</protein>